<dbReference type="GO" id="GO:0005886">
    <property type="term" value="C:plasma membrane"/>
    <property type="evidence" value="ECO:0007669"/>
    <property type="project" value="UniProtKB-SubCell"/>
</dbReference>
<evidence type="ECO:0000256" key="6">
    <source>
        <dbReference type="ARBA" id="ARBA00023136"/>
    </source>
</evidence>
<dbReference type="AlphaFoldDB" id="A0A402AYT4"/>
<feature type="transmembrane region" description="Helical" evidence="7">
    <location>
        <begin position="61"/>
        <end position="87"/>
    </location>
</feature>
<keyword evidence="6 7" id="KW-0472">Membrane</keyword>
<keyword evidence="10" id="KW-1185">Reference proteome</keyword>
<name>A0A402AYT4_9CHLR</name>
<evidence type="ECO:0000313" key="9">
    <source>
        <dbReference type="EMBL" id="GCE24262.1"/>
    </source>
</evidence>
<evidence type="ECO:0000313" key="10">
    <source>
        <dbReference type="Proteomes" id="UP000287188"/>
    </source>
</evidence>
<reference evidence="10" key="1">
    <citation type="submission" date="2018-12" db="EMBL/GenBank/DDBJ databases">
        <title>Tengunoibacter tsumagoiensis gen. nov., sp. nov., Dictyobacter kobayashii sp. nov., D. alpinus sp. nov., and D. joshuensis sp. nov. and description of Dictyobacteraceae fam. nov. within the order Ktedonobacterales isolated from Tengu-no-mugimeshi.</title>
        <authorList>
            <person name="Wang C.M."/>
            <person name="Zheng Y."/>
            <person name="Sakai Y."/>
            <person name="Toyoda A."/>
            <person name="Minakuchi Y."/>
            <person name="Abe K."/>
            <person name="Yokota A."/>
            <person name="Yabe S."/>
        </authorList>
    </citation>
    <scope>NUCLEOTIDE SEQUENCE [LARGE SCALE GENOMIC DNA]</scope>
    <source>
        <strain evidence="10">Uno11</strain>
    </source>
</reference>
<evidence type="ECO:0000256" key="1">
    <source>
        <dbReference type="ARBA" id="ARBA00004651"/>
    </source>
</evidence>
<keyword evidence="2 7" id="KW-0813">Transport</keyword>
<evidence type="ECO:0000259" key="8">
    <source>
        <dbReference type="PROSITE" id="PS50928"/>
    </source>
</evidence>
<dbReference type="Gene3D" id="1.10.3720.10">
    <property type="entry name" value="MetI-like"/>
    <property type="match status" value="1"/>
</dbReference>
<proteinExistence type="inferred from homology"/>
<organism evidence="9 10">
    <name type="scientific">Dictyobacter kobayashii</name>
    <dbReference type="NCBI Taxonomy" id="2014872"/>
    <lineage>
        <taxon>Bacteria</taxon>
        <taxon>Bacillati</taxon>
        <taxon>Chloroflexota</taxon>
        <taxon>Ktedonobacteria</taxon>
        <taxon>Ktedonobacterales</taxon>
        <taxon>Dictyobacteraceae</taxon>
        <taxon>Dictyobacter</taxon>
    </lineage>
</organism>
<accession>A0A402AYT4</accession>
<feature type="transmembrane region" description="Helical" evidence="7">
    <location>
        <begin position="6"/>
        <end position="23"/>
    </location>
</feature>
<dbReference type="OrthoDB" id="9772184at2"/>
<dbReference type="PANTHER" id="PTHR43163:SF6">
    <property type="entry name" value="DIPEPTIDE TRANSPORT SYSTEM PERMEASE PROTEIN DPPB-RELATED"/>
    <property type="match status" value="1"/>
</dbReference>
<evidence type="ECO:0000256" key="7">
    <source>
        <dbReference type="RuleBase" id="RU363032"/>
    </source>
</evidence>
<comment type="similarity">
    <text evidence="7">Belongs to the binding-protein-dependent transport system permease family.</text>
</comment>
<dbReference type="Pfam" id="PF00528">
    <property type="entry name" value="BPD_transp_1"/>
    <property type="match status" value="1"/>
</dbReference>
<dbReference type="InterPro" id="IPR000515">
    <property type="entry name" value="MetI-like"/>
</dbReference>
<dbReference type="InterPro" id="IPR035906">
    <property type="entry name" value="MetI-like_sf"/>
</dbReference>
<evidence type="ECO:0000256" key="2">
    <source>
        <dbReference type="ARBA" id="ARBA00022448"/>
    </source>
</evidence>
<dbReference type="SUPFAM" id="SSF161098">
    <property type="entry name" value="MetI-like"/>
    <property type="match status" value="1"/>
</dbReference>
<sequence length="140" mass="15405">MENLHDLILPMLTLSLGSIAVNMRQLRASMIEVLNQDYIRTARAKGIVERRVLYLHALRNAILPVLTIVGIQVGAILAGTFVVESIFLWPGVGQLAVSSILAKDYPVVQGIVLLSAISYMLANLLVDLSYGLLNPQIRFH</sequence>
<comment type="subcellular location">
    <subcellularLocation>
        <location evidence="1 7">Cell membrane</location>
        <topology evidence="1 7">Multi-pass membrane protein</topology>
    </subcellularLocation>
</comment>
<gene>
    <name evidence="9" type="ORF">KDK_80620</name>
</gene>
<dbReference type="CDD" id="cd06261">
    <property type="entry name" value="TM_PBP2"/>
    <property type="match status" value="1"/>
</dbReference>
<evidence type="ECO:0000256" key="4">
    <source>
        <dbReference type="ARBA" id="ARBA00022692"/>
    </source>
</evidence>
<dbReference type="PANTHER" id="PTHR43163">
    <property type="entry name" value="DIPEPTIDE TRANSPORT SYSTEM PERMEASE PROTEIN DPPB-RELATED"/>
    <property type="match status" value="1"/>
</dbReference>
<comment type="caution">
    <text evidence="9">The sequence shown here is derived from an EMBL/GenBank/DDBJ whole genome shotgun (WGS) entry which is preliminary data.</text>
</comment>
<dbReference type="RefSeq" id="WP_126557510.1">
    <property type="nucleotide sequence ID" value="NZ_BIFS01000002.1"/>
</dbReference>
<protein>
    <recommendedName>
        <fullName evidence="8">ABC transmembrane type-1 domain-containing protein</fullName>
    </recommendedName>
</protein>
<keyword evidence="4 7" id="KW-0812">Transmembrane</keyword>
<evidence type="ECO:0000256" key="3">
    <source>
        <dbReference type="ARBA" id="ARBA00022475"/>
    </source>
</evidence>
<evidence type="ECO:0000256" key="5">
    <source>
        <dbReference type="ARBA" id="ARBA00022989"/>
    </source>
</evidence>
<feature type="transmembrane region" description="Helical" evidence="7">
    <location>
        <begin position="107"/>
        <end position="133"/>
    </location>
</feature>
<dbReference type="EMBL" id="BIFS01000002">
    <property type="protein sequence ID" value="GCE24262.1"/>
    <property type="molecule type" value="Genomic_DNA"/>
</dbReference>
<feature type="domain" description="ABC transmembrane type-1" evidence="8">
    <location>
        <begin position="1"/>
        <end position="130"/>
    </location>
</feature>
<keyword evidence="3" id="KW-1003">Cell membrane</keyword>
<dbReference type="PROSITE" id="PS50928">
    <property type="entry name" value="ABC_TM1"/>
    <property type="match status" value="1"/>
</dbReference>
<dbReference type="GO" id="GO:0071916">
    <property type="term" value="F:dipeptide transmembrane transporter activity"/>
    <property type="evidence" value="ECO:0007669"/>
    <property type="project" value="TreeGrafter"/>
</dbReference>
<dbReference type="Proteomes" id="UP000287188">
    <property type="component" value="Unassembled WGS sequence"/>
</dbReference>
<keyword evidence="5 7" id="KW-1133">Transmembrane helix</keyword>